<dbReference type="Proteomes" id="UP000553034">
    <property type="component" value="Unassembled WGS sequence"/>
</dbReference>
<feature type="domain" description="AAA" evidence="19">
    <location>
        <begin position="595"/>
        <end position="729"/>
    </location>
</feature>
<proteinExistence type="inferred from homology"/>
<accession>A0A840EVT8</accession>
<evidence type="ECO:0000256" key="13">
    <source>
        <dbReference type="ARBA" id="ARBA00023136"/>
    </source>
</evidence>
<dbReference type="SUPFAM" id="SSF52540">
    <property type="entry name" value="P-loop containing nucleoside triphosphate hydrolases"/>
    <property type="match status" value="1"/>
</dbReference>
<evidence type="ECO:0000256" key="10">
    <source>
        <dbReference type="ARBA" id="ARBA00022777"/>
    </source>
</evidence>
<organism evidence="21 22">
    <name type="scientific">Mesonia hippocampi</name>
    <dbReference type="NCBI Taxonomy" id="1628250"/>
    <lineage>
        <taxon>Bacteria</taxon>
        <taxon>Pseudomonadati</taxon>
        <taxon>Bacteroidota</taxon>
        <taxon>Flavobacteriia</taxon>
        <taxon>Flavobacteriales</taxon>
        <taxon>Flavobacteriaceae</taxon>
        <taxon>Mesonia</taxon>
    </lineage>
</organism>
<keyword evidence="11" id="KW-0067">ATP-binding</keyword>
<sequence length="800" mass="90166">MNKEYIADKDTQQETGEDLKYLLYKYLKYWHWFVLGVFLMLILAFIYNRYATRIYSTSAQVKILKEGEGGLDLSGLQGATTLFDMNKVNLENEIQIFTSRRLLGNVVEDQELNTVIISEGSVKSVELWRNESPFKVHWYSFPKSIEAGAYKAEDLKKIGIKFTSLTNIELTEEESSSSIKAVVNDTVNFLNYKFSISLNPEYSSDLQAVTDGLYSFIYLPKNRAIDGLSKAVEITPAADRSEILDLTIQGAVKSKNEDVLNTLIQKFNQDGIYDKQLVSKRTEEFVEERLKFLEKELDTVEQGLVNFKRENNLVMFEANAQQLFTKEATAEKERIQLETQLAISSDFKKELQSSPDFTLLPANIGIAENQVNELTTMYNQFVLDREKFLISATPNNPMVVNIEAKLKSLKASILSSVTAYVKNTQTALSSSRMLEQSSSGGLGKLPAKERGERIIRRQQEIKERLYLFLLQKREEAALVHATTGPVIKVVDYAYTSPIPVSPKTKIIYLAALIVGVLIPFGVLYVRFLLDTKLSSKEQVKRVVPNIPIVAEIPQLENGSSKNLLKANDRSVVAEAFRILRTNLSYVKKKESDKAQVIFVTSSTKGEGKTFVSINLSCTLASSNNKVLLIGADLRNPQLHTYVKKSKNVSGLSKYLYDEKVSHQDLIIKGIGDFKSLDMILSGSIPPNPAELIMNGRFEQLLSDLKTEYDYIIVDTAPTILVTDTLLISQHADVTTYVSRAKHTELKLLDHIDDLNKTNKLKNIALVINGLDSKSTYGYNYGYGYGYSAEAPSSKWKFWKK</sequence>
<name>A0A840EVT8_9FLAO</name>
<dbReference type="FunFam" id="3.40.50.300:FF:000527">
    <property type="entry name" value="Tyrosine-protein kinase etk"/>
    <property type="match status" value="1"/>
</dbReference>
<dbReference type="Pfam" id="PF13614">
    <property type="entry name" value="AAA_31"/>
    <property type="match status" value="1"/>
</dbReference>
<feature type="transmembrane region" description="Helical" evidence="17">
    <location>
        <begin position="29"/>
        <end position="47"/>
    </location>
</feature>
<feature type="transmembrane region" description="Helical" evidence="17">
    <location>
        <begin position="506"/>
        <end position="529"/>
    </location>
</feature>
<comment type="similarity">
    <text evidence="2">Belongs to the CpsD/CapB family.</text>
</comment>
<comment type="caution">
    <text evidence="21">The sequence shown here is derived from an EMBL/GenBank/DDBJ whole genome shotgun (WGS) entry which is preliminary data.</text>
</comment>
<dbReference type="Pfam" id="PF02706">
    <property type="entry name" value="Wzz"/>
    <property type="match status" value="1"/>
</dbReference>
<comment type="subcellular location">
    <subcellularLocation>
        <location evidence="1">Cell inner membrane</location>
        <topology evidence="1">Multi-pass membrane protein</topology>
    </subcellularLocation>
</comment>
<dbReference type="InterPro" id="IPR050445">
    <property type="entry name" value="Bact_polysacc_biosynth/exp"/>
</dbReference>
<evidence type="ECO:0000256" key="6">
    <source>
        <dbReference type="ARBA" id="ARBA00022519"/>
    </source>
</evidence>
<keyword evidence="7" id="KW-0808">Transferase</keyword>
<evidence type="ECO:0000256" key="15">
    <source>
        <dbReference type="ARBA" id="ARBA00051245"/>
    </source>
</evidence>
<keyword evidence="12 17" id="KW-1133">Transmembrane helix</keyword>
<keyword evidence="5" id="KW-1003">Cell membrane</keyword>
<keyword evidence="16" id="KW-0175">Coiled coil</keyword>
<dbReference type="PANTHER" id="PTHR32309">
    <property type="entry name" value="TYROSINE-PROTEIN KINASE"/>
    <property type="match status" value="1"/>
</dbReference>
<dbReference type="Gene3D" id="3.40.50.300">
    <property type="entry name" value="P-loop containing nucleotide triphosphate hydrolases"/>
    <property type="match status" value="1"/>
</dbReference>
<evidence type="ECO:0000256" key="7">
    <source>
        <dbReference type="ARBA" id="ARBA00022679"/>
    </source>
</evidence>
<dbReference type="GO" id="GO:0004715">
    <property type="term" value="F:non-membrane spanning protein tyrosine kinase activity"/>
    <property type="evidence" value="ECO:0007669"/>
    <property type="project" value="UniProtKB-EC"/>
</dbReference>
<evidence type="ECO:0000256" key="4">
    <source>
        <dbReference type="ARBA" id="ARBA00011903"/>
    </source>
</evidence>
<dbReference type="NCBIfam" id="TIGR01007">
    <property type="entry name" value="eps_fam"/>
    <property type="match status" value="1"/>
</dbReference>
<evidence type="ECO:0000256" key="12">
    <source>
        <dbReference type="ARBA" id="ARBA00022989"/>
    </source>
</evidence>
<feature type="domain" description="Polysaccharide chain length determinant N-terminal" evidence="18">
    <location>
        <begin position="18"/>
        <end position="109"/>
    </location>
</feature>
<evidence type="ECO:0000256" key="3">
    <source>
        <dbReference type="ARBA" id="ARBA00008883"/>
    </source>
</evidence>
<evidence type="ECO:0000256" key="14">
    <source>
        <dbReference type="ARBA" id="ARBA00023137"/>
    </source>
</evidence>
<evidence type="ECO:0000259" key="18">
    <source>
        <dbReference type="Pfam" id="PF02706"/>
    </source>
</evidence>
<evidence type="ECO:0000256" key="5">
    <source>
        <dbReference type="ARBA" id="ARBA00022475"/>
    </source>
</evidence>
<dbReference type="InterPro" id="IPR027417">
    <property type="entry name" value="P-loop_NTPase"/>
</dbReference>
<keyword evidence="22" id="KW-1185">Reference proteome</keyword>
<evidence type="ECO:0000256" key="11">
    <source>
        <dbReference type="ARBA" id="ARBA00022840"/>
    </source>
</evidence>
<reference evidence="21 22" key="1">
    <citation type="submission" date="2020-08" db="EMBL/GenBank/DDBJ databases">
        <title>Genomic Encyclopedia of Type Strains, Phase IV (KMG-IV): sequencing the most valuable type-strain genomes for metagenomic binning, comparative biology and taxonomic classification.</title>
        <authorList>
            <person name="Goeker M."/>
        </authorList>
    </citation>
    <scope>NUCLEOTIDE SEQUENCE [LARGE SCALE GENOMIC DNA]</scope>
    <source>
        <strain evidence="21 22">DSM 29568</strain>
    </source>
</reference>
<evidence type="ECO:0000313" key="21">
    <source>
        <dbReference type="EMBL" id="MBB4118194.1"/>
    </source>
</evidence>
<evidence type="ECO:0000256" key="2">
    <source>
        <dbReference type="ARBA" id="ARBA00007316"/>
    </source>
</evidence>
<keyword evidence="9" id="KW-0547">Nucleotide-binding</keyword>
<evidence type="ECO:0000256" key="8">
    <source>
        <dbReference type="ARBA" id="ARBA00022692"/>
    </source>
</evidence>
<dbReference type="EC" id="2.7.10.2" evidence="4"/>
<feature type="coiled-coil region" evidence="16">
    <location>
        <begin position="283"/>
        <end position="310"/>
    </location>
</feature>
<evidence type="ECO:0000256" key="9">
    <source>
        <dbReference type="ARBA" id="ARBA00022741"/>
    </source>
</evidence>
<evidence type="ECO:0000259" key="20">
    <source>
        <dbReference type="Pfam" id="PF13807"/>
    </source>
</evidence>
<dbReference type="GO" id="GO:0042802">
    <property type="term" value="F:identical protein binding"/>
    <property type="evidence" value="ECO:0007669"/>
    <property type="project" value="UniProtKB-ARBA"/>
</dbReference>
<dbReference type="CDD" id="cd05387">
    <property type="entry name" value="BY-kinase"/>
    <property type="match status" value="1"/>
</dbReference>
<evidence type="ECO:0000256" key="1">
    <source>
        <dbReference type="ARBA" id="ARBA00004429"/>
    </source>
</evidence>
<comment type="catalytic activity">
    <reaction evidence="15">
        <text>L-tyrosyl-[protein] + ATP = O-phospho-L-tyrosyl-[protein] + ADP + H(+)</text>
        <dbReference type="Rhea" id="RHEA:10596"/>
        <dbReference type="Rhea" id="RHEA-COMP:10136"/>
        <dbReference type="Rhea" id="RHEA-COMP:20101"/>
        <dbReference type="ChEBI" id="CHEBI:15378"/>
        <dbReference type="ChEBI" id="CHEBI:30616"/>
        <dbReference type="ChEBI" id="CHEBI:46858"/>
        <dbReference type="ChEBI" id="CHEBI:61978"/>
        <dbReference type="ChEBI" id="CHEBI:456216"/>
        <dbReference type="EC" id="2.7.10.2"/>
    </reaction>
</comment>
<evidence type="ECO:0000256" key="17">
    <source>
        <dbReference type="SAM" id="Phobius"/>
    </source>
</evidence>
<keyword evidence="10" id="KW-0418">Kinase</keyword>
<dbReference type="GO" id="GO:0005524">
    <property type="term" value="F:ATP binding"/>
    <property type="evidence" value="ECO:0007669"/>
    <property type="project" value="UniProtKB-KW"/>
</dbReference>
<protein>
    <recommendedName>
        <fullName evidence="4">non-specific protein-tyrosine kinase</fullName>
        <ecNumber evidence="4">2.7.10.2</ecNumber>
    </recommendedName>
</protein>
<feature type="domain" description="Tyrosine-protein kinase G-rich" evidence="20">
    <location>
        <begin position="456"/>
        <end position="526"/>
    </location>
</feature>
<dbReference type="InterPro" id="IPR025669">
    <property type="entry name" value="AAA_dom"/>
</dbReference>
<dbReference type="InterPro" id="IPR005702">
    <property type="entry name" value="Wzc-like_C"/>
</dbReference>
<evidence type="ECO:0000256" key="16">
    <source>
        <dbReference type="SAM" id="Coils"/>
    </source>
</evidence>
<dbReference type="Pfam" id="PF13807">
    <property type="entry name" value="GNVR"/>
    <property type="match status" value="1"/>
</dbReference>
<evidence type="ECO:0000313" key="22">
    <source>
        <dbReference type="Proteomes" id="UP000553034"/>
    </source>
</evidence>
<keyword evidence="13 17" id="KW-0472">Membrane</keyword>
<keyword evidence="8 17" id="KW-0812">Transmembrane</keyword>
<keyword evidence="6" id="KW-0997">Cell inner membrane</keyword>
<dbReference type="PANTHER" id="PTHR32309:SF13">
    <property type="entry name" value="FERRIC ENTEROBACTIN TRANSPORT PROTEIN FEPE"/>
    <property type="match status" value="1"/>
</dbReference>
<dbReference type="InterPro" id="IPR032807">
    <property type="entry name" value="GNVR"/>
</dbReference>
<keyword evidence="14" id="KW-0829">Tyrosine-protein kinase</keyword>
<gene>
    <name evidence="21" type="ORF">GGR32_000468</name>
</gene>
<comment type="similarity">
    <text evidence="3">Belongs to the etk/wzc family.</text>
</comment>
<dbReference type="InterPro" id="IPR003856">
    <property type="entry name" value="LPS_length_determ_N"/>
</dbReference>
<dbReference type="RefSeq" id="WP_183475967.1">
    <property type="nucleotide sequence ID" value="NZ_JACIFO010000002.1"/>
</dbReference>
<dbReference type="EMBL" id="JACIFO010000002">
    <property type="protein sequence ID" value="MBB4118194.1"/>
    <property type="molecule type" value="Genomic_DNA"/>
</dbReference>
<evidence type="ECO:0000259" key="19">
    <source>
        <dbReference type="Pfam" id="PF13614"/>
    </source>
</evidence>
<dbReference type="AlphaFoldDB" id="A0A840EVT8"/>
<dbReference type="GO" id="GO:0005886">
    <property type="term" value="C:plasma membrane"/>
    <property type="evidence" value="ECO:0007669"/>
    <property type="project" value="UniProtKB-SubCell"/>
</dbReference>